<sequence>MMKKIKYILLSIFVVLLTMSCSKSGSSNSQTGNGSSDGKGGSLATFALKDDYLYTVDNQKLNIFNVKQIENPVKVNQTDIGFNIETLYSLDNYLFVGSRNGMFIYDITNPENPKKLSETQHFKACDPVVANKTHAFVTLHSNTNCGNNTNVLLIYDIKDPINPELIHQRNLNFPRGLALHEDYLIVCDDELKIFNVKNPSEPFLVSSFNANFKDVVVYDDVLFAFGEKTINQFKWTRNDFSSLRQISSIYYEPAK</sequence>
<keyword evidence="3" id="KW-1185">Reference proteome</keyword>
<dbReference type="Pfam" id="PF08309">
    <property type="entry name" value="LVIVD"/>
    <property type="match status" value="2"/>
</dbReference>
<comment type="caution">
    <text evidence="2">The sequence shown here is derived from an EMBL/GenBank/DDBJ whole genome shotgun (WGS) entry which is preliminary data.</text>
</comment>
<protein>
    <recommendedName>
        <fullName evidence="4">LVIVD repeat-containing protein</fullName>
    </recommendedName>
</protein>
<organism evidence="2 3">
    <name type="scientific">Paenimyroides tangerinum</name>
    <dbReference type="NCBI Taxonomy" id="2488728"/>
    <lineage>
        <taxon>Bacteria</taxon>
        <taxon>Pseudomonadati</taxon>
        <taxon>Bacteroidota</taxon>
        <taxon>Flavobacteriia</taxon>
        <taxon>Flavobacteriales</taxon>
        <taxon>Flavobacteriaceae</taxon>
        <taxon>Paenimyroides</taxon>
    </lineage>
</organism>
<reference evidence="2 3" key="1">
    <citation type="submission" date="2018-11" db="EMBL/GenBank/DDBJ databases">
        <title>Flavobacterium sp. nov., YIM 102701-2 draft genome.</title>
        <authorList>
            <person name="Li G."/>
            <person name="Jiang Y."/>
        </authorList>
    </citation>
    <scope>NUCLEOTIDE SEQUENCE [LARGE SCALE GENOMIC DNA]</scope>
    <source>
        <strain evidence="2 3">YIM 102701-2</strain>
    </source>
</reference>
<evidence type="ECO:0000313" key="2">
    <source>
        <dbReference type="EMBL" id="RRJ88518.1"/>
    </source>
</evidence>
<keyword evidence="1" id="KW-0732">Signal</keyword>
<evidence type="ECO:0000313" key="3">
    <source>
        <dbReference type="Proteomes" id="UP000275719"/>
    </source>
</evidence>
<dbReference type="PROSITE" id="PS51257">
    <property type="entry name" value="PROKAR_LIPOPROTEIN"/>
    <property type="match status" value="1"/>
</dbReference>
<feature type="chain" id="PRO_5018325465" description="LVIVD repeat-containing protein" evidence="1">
    <location>
        <begin position="26"/>
        <end position="255"/>
    </location>
</feature>
<feature type="signal peptide" evidence="1">
    <location>
        <begin position="1"/>
        <end position="25"/>
    </location>
</feature>
<accession>A0A3P3W2C3</accession>
<dbReference type="AlphaFoldDB" id="A0A3P3W2C3"/>
<dbReference type="OrthoDB" id="1521841at2"/>
<dbReference type="SUPFAM" id="SSF69322">
    <property type="entry name" value="Tricorn protease domain 2"/>
    <property type="match status" value="1"/>
</dbReference>
<dbReference type="InterPro" id="IPR013211">
    <property type="entry name" value="LVIVD"/>
</dbReference>
<gene>
    <name evidence="2" type="ORF">EG240_13540</name>
</gene>
<evidence type="ECO:0008006" key="4">
    <source>
        <dbReference type="Google" id="ProtNLM"/>
    </source>
</evidence>
<evidence type="ECO:0000256" key="1">
    <source>
        <dbReference type="SAM" id="SignalP"/>
    </source>
</evidence>
<proteinExistence type="predicted"/>
<dbReference type="EMBL" id="RQVQ01000039">
    <property type="protein sequence ID" value="RRJ88518.1"/>
    <property type="molecule type" value="Genomic_DNA"/>
</dbReference>
<dbReference type="Proteomes" id="UP000275719">
    <property type="component" value="Unassembled WGS sequence"/>
</dbReference>
<name>A0A3P3W2C3_9FLAO</name>